<feature type="transmembrane region" description="Helical" evidence="1">
    <location>
        <begin position="47"/>
        <end position="70"/>
    </location>
</feature>
<organism evidence="3 4">
    <name type="scientific">Mesorhizobium japonicum (strain LMG 29417 / CECT 9101 / MAFF 303099)</name>
    <name type="common">Mesorhizobium loti (strain MAFF 303099)</name>
    <dbReference type="NCBI Taxonomy" id="266835"/>
    <lineage>
        <taxon>Bacteria</taxon>
        <taxon>Pseudomonadati</taxon>
        <taxon>Pseudomonadota</taxon>
        <taxon>Alphaproteobacteria</taxon>
        <taxon>Hyphomicrobiales</taxon>
        <taxon>Phyllobacteriaceae</taxon>
        <taxon>Mesorhizobium</taxon>
    </lineage>
</organism>
<evidence type="ECO:0000313" key="3">
    <source>
        <dbReference type="EMBL" id="BAB47935.1"/>
    </source>
</evidence>
<dbReference type="Proteomes" id="UP000000552">
    <property type="component" value="Chromosome"/>
</dbReference>
<dbReference type="eggNOG" id="COG3555">
    <property type="taxonomic scope" value="Bacteria"/>
</dbReference>
<feature type="transmembrane region" description="Helical" evidence="1">
    <location>
        <begin position="90"/>
        <end position="113"/>
    </location>
</feature>
<dbReference type="AlphaFoldDB" id="Q98N28"/>
<dbReference type="KEGG" id="mlo:mlr0331"/>
<sequence length="311" mass="36208">MRRPKKPYQGARPGGGRCRDWAHSFATGSRSARGKMTKTLRKSLRKFAIAIPLLALGFYFIPILTTIFIVCGLIDVLRNDRKDLALFSGYFLGNGLFTWLLSPFNLLVDLLCYRNPGVWKLEQFPEDYQREVNEVLDIFRARKDEIIADIDANFGVGRRGMYVYQWYGKHRIDNVAEFNKDFKYIKTIAVSVFSKRESTSWHFGPLRLSLRILYNLVPVKAEIFVECGNVKNYWYDNPQFIFDDTLLHRSVNEYDGRRYCVFMDIIRPSPFPRLIAGMLAIVSVSVERINSMFYKNWKMIGSTKPKKVETT</sequence>
<dbReference type="InterPro" id="IPR007803">
    <property type="entry name" value="Asp/Arg/Pro-Hydrxlase"/>
</dbReference>
<keyword evidence="1" id="KW-1133">Transmembrane helix</keyword>
<dbReference type="Pfam" id="PF05118">
    <property type="entry name" value="Asp_Arg_Hydrox"/>
    <property type="match status" value="1"/>
</dbReference>
<keyword evidence="1" id="KW-0472">Membrane</keyword>
<dbReference type="HOGENOM" id="CLU_1015124_0_0_5"/>
<evidence type="ECO:0000259" key="2">
    <source>
        <dbReference type="Pfam" id="PF05118"/>
    </source>
</evidence>
<evidence type="ECO:0000313" key="4">
    <source>
        <dbReference type="Proteomes" id="UP000000552"/>
    </source>
</evidence>
<dbReference type="Gene3D" id="2.60.120.330">
    <property type="entry name" value="B-lactam Antibiotic, Isopenicillin N Synthase, Chain"/>
    <property type="match status" value="1"/>
</dbReference>
<reference evidence="3 4" key="1">
    <citation type="journal article" date="2000" name="DNA Res.">
        <title>Complete genome structure of the nitrogen-fixing symbiotic bacterium Mesorhizobium loti.</title>
        <authorList>
            <person name="Kaneko T."/>
            <person name="Nakamura Y."/>
            <person name="Sato S."/>
            <person name="Asamizu E."/>
            <person name="Kato T."/>
            <person name="Sasamoto S."/>
            <person name="Watanabe A."/>
            <person name="Idesawa K."/>
            <person name="Ishikawa A."/>
            <person name="Kawashima K."/>
            <person name="Kimura T."/>
            <person name="Kishida Y."/>
            <person name="Kiyokawa C."/>
            <person name="Kohara M."/>
            <person name="Matsumoto M."/>
            <person name="Matsuno A."/>
            <person name="Mochizuki Y."/>
            <person name="Nakayama S."/>
            <person name="Nakazaki N."/>
            <person name="Shimpo S."/>
            <person name="Sugimoto M."/>
            <person name="Takeuchi C."/>
            <person name="Yamada M."/>
            <person name="Tabata S."/>
        </authorList>
    </citation>
    <scope>NUCLEOTIDE SEQUENCE [LARGE SCALE GENOMIC DNA]</scope>
    <source>
        <strain evidence="4">LMG 29417 / CECT 9101 / MAFF 303099</strain>
    </source>
</reference>
<gene>
    <name evidence="3" type="ordered locus">mlr0331</name>
</gene>
<dbReference type="EMBL" id="BA000012">
    <property type="protein sequence ID" value="BAB47935.1"/>
    <property type="molecule type" value="Genomic_DNA"/>
</dbReference>
<feature type="domain" description="Aspartyl/asparaginy/proline hydroxylase" evidence="2">
    <location>
        <begin position="184"/>
        <end position="268"/>
    </location>
</feature>
<accession>Q98N28</accession>
<evidence type="ECO:0000256" key="1">
    <source>
        <dbReference type="SAM" id="Phobius"/>
    </source>
</evidence>
<keyword evidence="1" id="KW-0812">Transmembrane</keyword>
<proteinExistence type="predicted"/>
<name>Q98N28_RHILO</name>
<dbReference type="InterPro" id="IPR027443">
    <property type="entry name" value="IPNS-like_sf"/>
</dbReference>
<protein>
    <submittedName>
        <fullName evidence="3">Mlr0331 protein</fullName>
    </submittedName>
</protein>